<dbReference type="PANTHER" id="PTHR43833">
    <property type="entry name" value="POTASSIUM CHANNEL PROTEIN 2-RELATED-RELATED"/>
    <property type="match status" value="1"/>
</dbReference>
<gene>
    <name evidence="4" type="primary">kbfO</name>
    <name evidence="4" type="ORF">GCM10009001_00290</name>
</gene>
<proteinExistence type="predicted"/>
<reference evidence="5" key="1">
    <citation type="journal article" date="2019" name="Int. J. Syst. Evol. Microbiol.">
        <title>The Global Catalogue of Microorganisms (GCM) 10K type strain sequencing project: providing services to taxonomists for standard genome sequencing and annotation.</title>
        <authorList>
            <consortium name="The Broad Institute Genomics Platform"/>
            <consortium name="The Broad Institute Genome Sequencing Center for Infectious Disease"/>
            <person name="Wu L."/>
            <person name="Ma J."/>
        </authorList>
    </citation>
    <scope>NUCLEOTIDE SEQUENCE [LARGE SCALE GENOMIC DNA]</scope>
    <source>
        <strain evidence="5">JCM 15395</strain>
    </source>
</reference>
<dbReference type="SUPFAM" id="SSF51735">
    <property type="entry name" value="NAD(P)-binding Rossmann-fold domains"/>
    <property type="match status" value="1"/>
</dbReference>
<dbReference type="PANTHER" id="PTHR43833:SF9">
    <property type="entry name" value="POTASSIUM CHANNEL PROTEIN YUGO-RELATED"/>
    <property type="match status" value="1"/>
</dbReference>
<evidence type="ECO:0000313" key="4">
    <source>
        <dbReference type="EMBL" id="GAA0588406.1"/>
    </source>
</evidence>
<comment type="caution">
    <text evidence="4">The sequence shown here is derived from an EMBL/GenBank/DDBJ whole genome shotgun (WGS) entry which is preliminary data.</text>
</comment>
<feature type="domain" description="RCK N-terminal" evidence="3">
    <location>
        <begin position="114"/>
        <end position="239"/>
    </location>
</feature>
<keyword evidence="5" id="KW-1185">Reference proteome</keyword>
<evidence type="ECO:0000259" key="3">
    <source>
        <dbReference type="PROSITE" id="PS51201"/>
    </source>
</evidence>
<keyword evidence="4" id="KW-0406">Ion transport</keyword>
<dbReference type="PROSITE" id="PS51201">
    <property type="entry name" value="RCK_N"/>
    <property type="match status" value="1"/>
</dbReference>
<dbReference type="SUPFAM" id="SSF81324">
    <property type="entry name" value="Voltage-gated potassium channels"/>
    <property type="match status" value="1"/>
</dbReference>
<feature type="transmembrane region" description="Helical" evidence="2">
    <location>
        <begin position="73"/>
        <end position="98"/>
    </location>
</feature>
<dbReference type="GO" id="GO:0034220">
    <property type="term" value="P:monoatomic ion transmembrane transport"/>
    <property type="evidence" value="ECO:0007669"/>
    <property type="project" value="UniProtKB-KW"/>
</dbReference>
<accession>A0ABP3QJZ8</accession>
<dbReference type="InterPro" id="IPR050721">
    <property type="entry name" value="Trk_Ktr_HKT_K-transport"/>
</dbReference>
<dbReference type="Pfam" id="PF02254">
    <property type="entry name" value="TrkA_N"/>
    <property type="match status" value="1"/>
</dbReference>
<dbReference type="InterPro" id="IPR036721">
    <property type="entry name" value="RCK_C_sf"/>
</dbReference>
<dbReference type="EMBL" id="BAAADS010000001">
    <property type="protein sequence ID" value="GAA0588406.1"/>
    <property type="molecule type" value="Genomic_DNA"/>
</dbReference>
<organism evidence="4 5">
    <name type="scientific">Virgibacillus siamensis</name>
    <dbReference type="NCBI Taxonomy" id="480071"/>
    <lineage>
        <taxon>Bacteria</taxon>
        <taxon>Bacillati</taxon>
        <taxon>Bacillota</taxon>
        <taxon>Bacilli</taxon>
        <taxon>Bacillales</taxon>
        <taxon>Bacillaceae</taxon>
        <taxon>Virgibacillus</taxon>
    </lineage>
</organism>
<keyword evidence="2" id="KW-1133">Transmembrane helix</keyword>
<keyword evidence="2" id="KW-0472">Membrane</keyword>
<feature type="transmembrane region" description="Helical" evidence="2">
    <location>
        <begin position="49"/>
        <end position="66"/>
    </location>
</feature>
<dbReference type="InterPro" id="IPR013099">
    <property type="entry name" value="K_chnl_dom"/>
</dbReference>
<dbReference type="Gene3D" id="1.10.287.70">
    <property type="match status" value="1"/>
</dbReference>
<dbReference type="Proteomes" id="UP001500866">
    <property type="component" value="Unassembled WGS sequence"/>
</dbReference>
<keyword evidence="4" id="KW-0407">Ion channel</keyword>
<dbReference type="InterPro" id="IPR003148">
    <property type="entry name" value="RCK_N"/>
</dbReference>
<dbReference type="Pfam" id="PF07885">
    <property type="entry name" value="Ion_trans_2"/>
    <property type="match status" value="1"/>
</dbReference>
<protein>
    <submittedName>
        <fullName evidence="4">Potassium channel protein KbfO</fullName>
    </submittedName>
</protein>
<sequence length="339" mass="38253">MNIESFKHIYFRIPLIVRLLISVLALMLVFGTVINFVEPEEFPTIFDGVWWVVVTGATIGYGDLVPQTIPGRIIGIILMLSGGGLLTFYITALSSAAINHEQKLSKGKVNYKGKKHIVIIGWNERTRQLVRLINSKNARAEIVLIDRTVNNLPYQNVPVHFIHGDASEDATLAQANIEHAASVIITSDITKKERQADVLTILTTVAVRGNNQDVPINAEILSIAQVENAIRAGANTVISSNDFMSTLFYHEIFHKESTRPFETVLHMLNSQQFIQKPIPDKLIEYTFQDCLTHLLQNRELLIGIYRDDEWVLNPSPDFTLQKDDKLIVLKSWKQNSLNN</sequence>
<evidence type="ECO:0000313" key="5">
    <source>
        <dbReference type="Proteomes" id="UP001500866"/>
    </source>
</evidence>
<comment type="subcellular location">
    <subcellularLocation>
        <location evidence="1">Cell membrane</location>
        <topology evidence="1">Multi-pass membrane protein</topology>
    </subcellularLocation>
</comment>
<feature type="transmembrane region" description="Helical" evidence="2">
    <location>
        <begin position="15"/>
        <end position="37"/>
    </location>
</feature>
<dbReference type="Gene3D" id="3.30.70.1450">
    <property type="entry name" value="Regulator of K+ conductance, C-terminal domain"/>
    <property type="match status" value="1"/>
</dbReference>
<dbReference type="SUPFAM" id="SSF116726">
    <property type="entry name" value="TrkA C-terminal domain-like"/>
    <property type="match status" value="1"/>
</dbReference>
<dbReference type="InterPro" id="IPR036291">
    <property type="entry name" value="NAD(P)-bd_dom_sf"/>
</dbReference>
<dbReference type="Gene3D" id="3.40.50.720">
    <property type="entry name" value="NAD(P)-binding Rossmann-like Domain"/>
    <property type="match status" value="1"/>
</dbReference>
<keyword evidence="4" id="KW-0813">Transport</keyword>
<name>A0ABP3QJZ8_9BACI</name>
<evidence type="ECO:0000256" key="2">
    <source>
        <dbReference type="SAM" id="Phobius"/>
    </source>
</evidence>
<keyword evidence="2" id="KW-0812">Transmembrane</keyword>
<evidence type="ECO:0000256" key="1">
    <source>
        <dbReference type="ARBA" id="ARBA00004651"/>
    </source>
</evidence>